<proteinExistence type="predicted"/>
<comment type="caution">
    <text evidence="3">The sequence shown here is derived from an EMBL/GenBank/DDBJ whole genome shotgun (WGS) entry which is preliminary data.</text>
</comment>
<feature type="transmembrane region" description="Helical" evidence="2">
    <location>
        <begin position="6"/>
        <end position="26"/>
    </location>
</feature>
<keyword evidence="2" id="KW-1133">Transmembrane helix</keyword>
<dbReference type="EMBL" id="JADGIZ020000002">
    <property type="protein sequence ID" value="KAL2919642.1"/>
    <property type="molecule type" value="Genomic_DNA"/>
</dbReference>
<keyword evidence="2" id="KW-0472">Membrane</keyword>
<evidence type="ECO:0000313" key="4">
    <source>
        <dbReference type="Proteomes" id="UP001527925"/>
    </source>
</evidence>
<evidence type="ECO:0000256" key="2">
    <source>
        <dbReference type="SAM" id="Phobius"/>
    </source>
</evidence>
<dbReference type="InterPro" id="IPR027854">
    <property type="entry name" value="STMP1"/>
</dbReference>
<feature type="coiled-coil region" evidence="1">
    <location>
        <begin position="33"/>
        <end position="64"/>
    </location>
</feature>
<accession>A0ABR4NJD2</accession>
<reference evidence="3 4" key="1">
    <citation type="submission" date="2023-09" db="EMBL/GenBank/DDBJ databases">
        <title>Pangenome analysis of Batrachochytrium dendrobatidis and related Chytrids.</title>
        <authorList>
            <person name="Yacoub M.N."/>
            <person name="Stajich J.E."/>
            <person name="James T.Y."/>
        </authorList>
    </citation>
    <scope>NUCLEOTIDE SEQUENCE [LARGE SCALE GENOMIC DNA]</scope>
    <source>
        <strain evidence="3 4">JEL0888</strain>
    </source>
</reference>
<dbReference type="Proteomes" id="UP001527925">
    <property type="component" value="Unassembled WGS sequence"/>
</dbReference>
<evidence type="ECO:0000313" key="3">
    <source>
        <dbReference type="EMBL" id="KAL2919642.1"/>
    </source>
</evidence>
<sequence>MGLRSFIVGSLVGIVGGIFIAQNYEVPNVRTTADRLFKRLPELEKKAEEAVREAVDEVSKASKK</sequence>
<evidence type="ECO:0008006" key="5">
    <source>
        <dbReference type="Google" id="ProtNLM"/>
    </source>
</evidence>
<dbReference type="Pfam" id="PF15054">
    <property type="entry name" value="DUF4535"/>
    <property type="match status" value="1"/>
</dbReference>
<keyword evidence="2" id="KW-0812">Transmembrane</keyword>
<keyword evidence="4" id="KW-1185">Reference proteome</keyword>
<organism evidence="3 4">
    <name type="scientific">Polyrhizophydium stewartii</name>
    <dbReference type="NCBI Taxonomy" id="2732419"/>
    <lineage>
        <taxon>Eukaryota</taxon>
        <taxon>Fungi</taxon>
        <taxon>Fungi incertae sedis</taxon>
        <taxon>Chytridiomycota</taxon>
        <taxon>Chytridiomycota incertae sedis</taxon>
        <taxon>Chytridiomycetes</taxon>
        <taxon>Rhizophydiales</taxon>
        <taxon>Rhizophydiales incertae sedis</taxon>
        <taxon>Polyrhizophydium</taxon>
    </lineage>
</organism>
<evidence type="ECO:0000256" key="1">
    <source>
        <dbReference type="SAM" id="Coils"/>
    </source>
</evidence>
<name>A0ABR4NJD2_9FUNG</name>
<protein>
    <recommendedName>
        <fullName evidence="5">YtxH domain-containing protein</fullName>
    </recommendedName>
</protein>
<gene>
    <name evidence="3" type="ORF">HK105_200556</name>
</gene>
<keyword evidence="1" id="KW-0175">Coiled coil</keyword>